<gene>
    <name evidence="6" type="ORF">ACFO8Q_02905</name>
</gene>
<dbReference type="Pfam" id="PF09136">
    <property type="entry name" value="Glucodextran_B"/>
    <property type="match status" value="1"/>
</dbReference>
<feature type="domain" description="Fibronectin type-III" evidence="4">
    <location>
        <begin position="543"/>
        <end position="636"/>
    </location>
</feature>
<dbReference type="SUPFAM" id="SSF49265">
    <property type="entry name" value="Fibronectin type III"/>
    <property type="match status" value="1"/>
</dbReference>
<feature type="domain" description="Fibronectin type-III" evidence="4">
    <location>
        <begin position="773"/>
        <end position="867"/>
    </location>
</feature>
<evidence type="ECO:0000259" key="5">
    <source>
        <dbReference type="PROSITE" id="PS51166"/>
    </source>
</evidence>
<dbReference type="PANTHER" id="PTHR10357">
    <property type="entry name" value="ALPHA-AMYLASE FAMILY MEMBER"/>
    <property type="match status" value="1"/>
</dbReference>
<keyword evidence="1 6" id="KW-0378">Hydrolase</keyword>
<dbReference type="Gene3D" id="3.20.20.80">
    <property type="entry name" value="Glycosidases"/>
    <property type="match status" value="1"/>
</dbReference>
<dbReference type="CDD" id="cd00063">
    <property type="entry name" value="FN3"/>
    <property type="match status" value="2"/>
</dbReference>
<dbReference type="SUPFAM" id="SSF49452">
    <property type="entry name" value="Starch-binding domain-like"/>
    <property type="match status" value="1"/>
</dbReference>
<dbReference type="InterPro" id="IPR013780">
    <property type="entry name" value="Glyco_hydro_b"/>
</dbReference>
<dbReference type="PANTHER" id="PTHR10357:SF210">
    <property type="entry name" value="MALTODEXTRIN GLUCOSIDASE"/>
    <property type="match status" value="1"/>
</dbReference>
<name>A0ABV9PWE5_9BACL</name>
<dbReference type="EMBL" id="JBHSHC010000014">
    <property type="protein sequence ID" value="MFC4766350.1"/>
    <property type="molecule type" value="Genomic_DNA"/>
</dbReference>
<reference evidence="7" key="1">
    <citation type="journal article" date="2019" name="Int. J. Syst. Evol. Microbiol.">
        <title>The Global Catalogue of Microorganisms (GCM) 10K type strain sequencing project: providing services to taxonomists for standard genome sequencing and annotation.</title>
        <authorList>
            <consortium name="The Broad Institute Genomics Platform"/>
            <consortium name="The Broad Institute Genome Sequencing Center for Infectious Disease"/>
            <person name="Wu L."/>
            <person name="Ma J."/>
        </authorList>
    </citation>
    <scope>NUCLEOTIDE SEQUENCE [LARGE SCALE GENOMIC DNA]</scope>
    <source>
        <strain evidence="7">WYCCWR 12678</strain>
    </source>
</reference>
<dbReference type="CDD" id="cd11338">
    <property type="entry name" value="AmyAc_CMD"/>
    <property type="match status" value="1"/>
</dbReference>
<proteinExistence type="predicted"/>
<dbReference type="Gene3D" id="3.90.400.10">
    <property type="entry name" value="Oligo-1,6-glucosidase, Domain 2"/>
    <property type="match status" value="1"/>
</dbReference>
<evidence type="ECO:0000259" key="4">
    <source>
        <dbReference type="PROSITE" id="PS50853"/>
    </source>
</evidence>
<dbReference type="PROSITE" id="PS51166">
    <property type="entry name" value="CBM20"/>
    <property type="match status" value="1"/>
</dbReference>
<dbReference type="InterPro" id="IPR013783">
    <property type="entry name" value="Ig-like_fold"/>
</dbReference>
<evidence type="ECO:0000256" key="2">
    <source>
        <dbReference type="ARBA" id="ARBA00022837"/>
    </source>
</evidence>
<keyword evidence="7" id="KW-1185">Reference proteome</keyword>
<accession>A0ABV9PWE5</accession>
<evidence type="ECO:0000256" key="3">
    <source>
        <dbReference type="ARBA" id="ARBA00023295"/>
    </source>
</evidence>
<dbReference type="GO" id="GO:0016787">
    <property type="term" value="F:hydrolase activity"/>
    <property type="evidence" value="ECO:0007669"/>
    <property type="project" value="UniProtKB-KW"/>
</dbReference>
<dbReference type="Gene3D" id="2.60.40.10">
    <property type="entry name" value="Immunoglobulins"/>
    <property type="match status" value="4"/>
</dbReference>
<dbReference type="PROSITE" id="PS50853">
    <property type="entry name" value="FN3"/>
    <property type="match status" value="2"/>
</dbReference>
<dbReference type="RefSeq" id="WP_380024185.1">
    <property type="nucleotide sequence ID" value="NZ_JBHSHC010000014.1"/>
</dbReference>
<dbReference type="SMART" id="SM00642">
    <property type="entry name" value="Aamy"/>
    <property type="match status" value="1"/>
</dbReference>
<organism evidence="6 7">
    <name type="scientific">Effusibacillus consociatus</name>
    <dbReference type="NCBI Taxonomy" id="1117041"/>
    <lineage>
        <taxon>Bacteria</taxon>
        <taxon>Bacillati</taxon>
        <taxon>Bacillota</taxon>
        <taxon>Bacilli</taxon>
        <taxon>Bacillales</taxon>
        <taxon>Alicyclobacillaceae</taxon>
        <taxon>Effusibacillus</taxon>
    </lineage>
</organism>
<dbReference type="SMART" id="SM00060">
    <property type="entry name" value="FN3"/>
    <property type="match status" value="2"/>
</dbReference>
<dbReference type="InterPro" id="IPR045857">
    <property type="entry name" value="O16G_dom_2"/>
</dbReference>
<dbReference type="SUPFAM" id="SSF51445">
    <property type="entry name" value="(Trans)glycosidases"/>
    <property type="match status" value="1"/>
</dbReference>
<protein>
    <submittedName>
        <fullName evidence="6">Alpha-amylase family glycosyl hydrolase</fullName>
    </submittedName>
</protein>
<dbReference type="InterPro" id="IPR006047">
    <property type="entry name" value="GH13_cat_dom"/>
</dbReference>
<dbReference type="Pfam" id="PF00128">
    <property type="entry name" value="Alpha-amylase"/>
    <property type="match status" value="2"/>
</dbReference>
<dbReference type="InterPro" id="IPR003961">
    <property type="entry name" value="FN3_dom"/>
</dbReference>
<dbReference type="Proteomes" id="UP001596002">
    <property type="component" value="Unassembled WGS sequence"/>
</dbReference>
<sequence>MEGLRKKLDYLNEIGIKTIYLNPIFNAASNHKYDASDYSRIDAMFGSGGQFRQLAKEAKERGMTIILDGVFNHVGDDSIYFDRYGKFFNNLAYWGNDEKARNQNIGAYQAWRMKNRDKLSAEEQAEVPAWDPAIHHSPYEEWFDIKPDGSYEGWWGYDSLPVIKSVNGSELNAGGKTGLNFGDYIIRNNESIARQWVKMGSSGWRLDVSPEVADNFWREFRSYLKGIDKDTPGKLKFPNGEPIMLAENWGDASHDFLGDKFDSTMNYRFRNAVIDFMLDQPFNDTDINHSPINAQELDVRLTEIYEDYPKEAFYALMNLMGSHDTMRIKRVYGDLEPGVMHPDKFKGLTPEQIQARNQSANDRLKLTWILQMGYPGAPTTYYGDEMGMTGYDDPDDRRSVQWDKIDKPLLEFYKKLTAIRNQNQILKTGDLKTLYADQKTYAIGRSLVGDKDALGRTEYITNYDTNEKIRIKDVNGKAIVLINKDQEKTVEIDVSQFARDGLVFVDELNNRKEYTVTGGKLTVQAGGMHGSILIAKKGQDLLPPQQISDLKAAVDTENTKKVNLTWTAVKDAVRYTIYRSTVAGGSYERVANVNTTVYSEQPIEPGQAYTYVIVAVDEAGNQSVYSNEATAVPYAQVGWAGNLTGKNTDHMIGYTNAITDAGLEIWVDGITNQAGPAQNLVVEFGYGQIQDRSDWTWTAATFAGEAGNNDKYAGTFTPDRVGTWYYGFRFSTKGLSTTNTDWVIPSQTQYGSKDGKDDVRSVPVIANTDTTAPPAPTSSHKGVQNTRVTLEWAVPAKDDIVAFHVVRQAAGETSFREVARVGAEAASFVDTTVVNGTAYEYKVVAVDAAYNRTDSNTVSITPNVVPVKVTFRVTVPYYTGTNFPVHVAGEFPGAAWNPGASDYQFEYKGNDIWEKTVTLEEGMQIQYKYARGSWDRVEKDGNGQEVYNRLLVVRDSGNGTMVVQDTVARWRDMNLVVTEPASGTVTTSAEIAVKGNTIPNSRVTVNNVAVTATDNGDFSTIVPLQPGINQITVHFTAEGFSTETKKITVTRQ</sequence>
<keyword evidence="2" id="KW-0106">Calcium</keyword>
<dbReference type="SMART" id="SM01065">
    <property type="entry name" value="CBM_2"/>
    <property type="match status" value="1"/>
</dbReference>
<dbReference type="InterPro" id="IPR017853">
    <property type="entry name" value="GH"/>
</dbReference>
<dbReference type="InterPro" id="IPR013784">
    <property type="entry name" value="Carb-bd-like_fold"/>
</dbReference>
<evidence type="ECO:0000256" key="1">
    <source>
        <dbReference type="ARBA" id="ARBA00022801"/>
    </source>
</evidence>
<evidence type="ECO:0000313" key="6">
    <source>
        <dbReference type="EMBL" id="MFC4766350.1"/>
    </source>
</evidence>
<comment type="caution">
    <text evidence="6">The sequence shown here is derived from an EMBL/GenBank/DDBJ whole genome shotgun (WGS) entry which is preliminary data.</text>
</comment>
<dbReference type="Gene3D" id="2.60.40.1180">
    <property type="entry name" value="Golgi alpha-mannosidase II"/>
    <property type="match status" value="1"/>
</dbReference>
<dbReference type="InterPro" id="IPR036116">
    <property type="entry name" value="FN3_sf"/>
</dbReference>
<dbReference type="InterPro" id="IPR002044">
    <property type="entry name" value="CBM20"/>
</dbReference>
<evidence type="ECO:0000313" key="7">
    <source>
        <dbReference type="Proteomes" id="UP001596002"/>
    </source>
</evidence>
<feature type="domain" description="CBM20" evidence="5">
    <location>
        <begin position="861"/>
        <end position="972"/>
    </location>
</feature>
<keyword evidence="3" id="KW-0326">Glycosidase</keyword>